<gene>
    <name evidence="5" type="primary">lacZ</name>
    <name evidence="5" type="ORF">HSEST_1370</name>
</gene>
<dbReference type="SUPFAM" id="SSF49303">
    <property type="entry name" value="beta-Galactosidase/glucuronidase domain"/>
    <property type="match status" value="1"/>
</dbReference>
<dbReference type="SUPFAM" id="SSF49785">
    <property type="entry name" value="Galactose-binding domain-like"/>
    <property type="match status" value="1"/>
</dbReference>
<dbReference type="PANTHER" id="PTHR42732:SF1">
    <property type="entry name" value="BETA-MANNOSIDASE"/>
    <property type="match status" value="1"/>
</dbReference>
<feature type="region of interest" description="Disordered" evidence="3">
    <location>
        <begin position="646"/>
        <end position="666"/>
    </location>
</feature>
<dbReference type="Proteomes" id="UP000663292">
    <property type="component" value="Chromosome"/>
</dbReference>
<keyword evidence="1" id="KW-0378">Hydrolase</keyword>
<dbReference type="Pfam" id="PF00703">
    <property type="entry name" value="Glyco_hydro_2"/>
    <property type="match status" value="1"/>
</dbReference>
<dbReference type="Gene3D" id="2.60.40.10">
    <property type="entry name" value="Immunoglobulins"/>
    <property type="match status" value="1"/>
</dbReference>
<dbReference type="InterPro" id="IPR013783">
    <property type="entry name" value="Ig-like_fold"/>
</dbReference>
<keyword evidence="2" id="KW-0326">Glycosidase</keyword>
<accession>A0A897NQ42</accession>
<evidence type="ECO:0000259" key="4">
    <source>
        <dbReference type="Pfam" id="PF00703"/>
    </source>
</evidence>
<dbReference type="Gene3D" id="3.20.20.80">
    <property type="entry name" value="Glycosidases"/>
    <property type="match status" value="1"/>
</dbReference>
<evidence type="ECO:0000313" key="5">
    <source>
        <dbReference type="EMBL" id="QSG14902.1"/>
    </source>
</evidence>
<dbReference type="SUPFAM" id="SSF51445">
    <property type="entry name" value="(Trans)glycosidases"/>
    <property type="match status" value="1"/>
</dbReference>
<dbReference type="InterPro" id="IPR017853">
    <property type="entry name" value="GH"/>
</dbReference>
<dbReference type="InterPro" id="IPR051913">
    <property type="entry name" value="GH2_Domain-Containing"/>
</dbReference>
<proteinExistence type="predicted"/>
<organism evidence="5 6">
    <name type="scientific">Halapricum desulfuricans</name>
    <dbReference type="NCBI Taxonomy" id="2841257"/>
    <lineage>
        <taxon>Archaea</taxon>
        <taxon>Methanobacteriati</taxon>
        <taxon>Methanobacteriota</taxon>
        <taxon>Stenosarchaea group</taxon>
        <taxon>Halobacteria</taxon>
        <taxon>Halobacteriales</taxon>
        <taxon>Haloarculaceae</taxon>
        <taxon>Halapricum</taxon>
    </lineage>
</organism>
<dbReference type="PANTHER" id="PTHR42732">
    <property type="entry name" value="BETA-GALACTOSIDASE"/>
    <property type="match status" value="1"/>
</dbReference>
<sequence length="666" mass="71968">MCVPEGDPLLASGPTVSFIRSATAVGDMQWRGAEVESDGTYPEPESWTPVDVPGRPARFAGADTVAYRTVIEDPLSGPMAHAVLELRGCYGEATVWCDGQRVTTHDAPFVPLRIPLDERLDADGETDVRVVCRRPADGFGGIYGTDAIPAAESVPGIWWDATLRRYPGTYIDRVDVTPRLEDDRGLIDVRATIVADQPIDDRLTVSVRPADRSRGRGMMERTPIEADAGERVTVEHTVEMRDPSLWWPADLGAQNRYDVVAKIEGMETTVTTGFADVRYVDETLTVNGTETTLRGVNLLDATTDDVTRAAEANANLVRTHAHVPSRAVLEACEREGVLLWADLPLTGDVTPAVERGQTLASALIEHYGHAASLAAVGVHDDPVDPFETPLGSGLLDRLRFRWRAWRASYDDANAREIAEALPSSVLAFPVVGPPGIETDAATLYPGWRYGRADDVGRFLNSDVVAEFGAGALAIDDPTELAGFDRRIHDSHVDGGAEASQRYQAHTLKRVAEGLRNEGTSILAVYALRDTSDAGMGVLGAEGDPKQAFDALETAFEPVQATLADPSAAESDVLVHNDLDTRCTGTLVWESSASSGETDVVVDTNATASVATIELPTDGDVTLALSTGDRTIENRYPHGGRDLYKYRGEYPDPPWSGMRPTTRDTNH</sequence>
<dbReference type="InterPro" id="IPR008979">
    <property type="entry name" value="Galactose-bd-like_sf"/>
</dbReference>
<dbReference type="InterPro" id="IPR006102">
    <property type="entry name" value="Ig-like_GH2"/>
</dbReference>
<evidence type="ECO:0000256" key="3">
    <source>
        <dbReference type="SAM" id="MobiDB-lite"/>
    </source>
</evidence>
<reference evidence="5 6" key="1">
    <citation type="submission" date="2020-11" db="EMBL/GenBank/DDBJ databases">
        <title>Carbohydrate-dependent, anaerobic sulfur respiration: A novel catabolism in halophilic archaea.</title>
        <authorList>
            <person name="Sorokin D.Y."/>
            <person name="Messina E."/>
            <person name="Smedile F."/>
            <person name="La Cono V."/>
            <person name="Hallsworth J.E."/>
            <person name="Yakimov M.M."/>
        </authorList>
    </citation>
    <scope>NUCLEOTIDE SEQUENCE [LARGE SCALE GENOMIC DNA]</scope>
    <source>
        <strain evidence="5 6">HSR-Est</strain>
    </source>
</reference>
<evidence type="ECO:0000256" key="2">
    <source>
        <dbReference type="ARBA" id="ARBA00023295"/>
    </source>
</evidence>
<protein>
    <submittedName>
        <fullName evidence="5">Beta-galactosidase/beta-glucuronidase</fullName>
    </submittedName>
</protein>
<name>A0A897NQ42_9EURY</name>
<evidence type="ECO:0000313" key="6">
    <source>
        <dbReference type="Proteomes" id="UP000663292"/>
    </source>
</evidence>
<dbReference type="GO" id="GO:0004553">
    <property type="term" value="F:hydrolase activity, hydrolyzing O-glycosyl compounds"/>
    <property type="evidence" value="ECO:0007669"/>
    <property type="project" value="InterPro"/>
</dbReference>
<feature type="domain" description="Glycoside hydrolase family 2 immunoglobulin-like beta-sandwich" evidence="4">
    <location>
        <begin position="169"/>
        <end position="265"/>
    </location>
</feature>
<dbReference type="GO" id="GO:0005975">
    <property type="term" value="P:carbohydrate metabolic process"/>
    <property type="evidence" value="ECO:0007669"/>
    <property type="project" value="InterPro"/>
</dbReference>
<dbReference type="InterPro" id="IPR036156">
    <property type="entry name" value="Beta-gal/glucu_dom_sf"/>
</dbReference>
<dbReference type="EMBL" id="CP064791">
    <property type="protein sequence ID" value="QSG14902.1"/>
    <property type="molecule type" value="Genomic_DNA"/>
</dbReference>
<dbReference type="Gene3D" id="2.60.120.260">
    <property type="entry name" value="Galactose-binding domain-like"/>
    <property type="match status" value="1"/>
</dbReference>
<evidence type="ECO:0000256" key="1">
    <source>
        <dbReference type="ARBA" id="ARBA00022801"/>
    </source>
</evidence>
<dbReference type="AlphaFoldDB" id="A0A897NQ42"/>
<keyword evidence="6" id="KW-1185">Reference proteome</keyword>